<organism evidence="1 2">
    <name type="scientific">Exophiala mesophila</name>
    <name type="common">Black yeast-like fungus</name>
    <dbReference type="NCBI Taxonomy" id="212818"/>
    <lineage>
        <taxon>Eukaryota</taxon>
        <taxon>Fungi</taxon>
        <taxon>Dikarya</taxon>
        <taxon>Ascomycota</taxon>
        <taxon>Pezizomycotina</taxon>
        <taxon>Eurotiomycetes</taxon>
        <taxon>Chaetothyriomycetidae</taxon>
        <taxon>Chaetothyriales</taxon>
        <taxon>Herpotrichiellaceae</taxon>
        <taxon>Exophiala</taxon>
    </lineage>
</organism>
<protein>
    <submittedName>
        <fullName evidence="1">Uncharacterized protein</fullName>
    </submittedName>
</protein>
<evidence type="ECO:0000313" key="1">
    <source>
        <dbReference type="EMBL" id="RVX66901.1"/>
    </source>
</evidence>
<dbReference type="AlphaFoldDB" id="A0A438MVM0"/>
<dbReference type="EMBL" id="NAJM01000054">
    <property type="protein sequence ID" value="RVX66901.1"/>
    <property type="molecule type" value="Genomic_DNA"/>
</dbReference>
<dbReference type="OrthoDB" id="10289565at2759"/>
<proteinExistence type="predicted"/>
<accession>A0A438MVM0</accession>
<comment type="caution">
    <text evidence="1">The sequence shown here is derived from an EMBL/GenBank/DDBJ whole genome shotgun (WGS) entry which is preliminary data.</text>
</comment>
<name>A0A438MVM0_EXOME</name>
<gene>
    <name evidence="1" type="ORF">B0A52_09025</name>
</gene>
<sequence length="114" mass="13291">MATPIRVRDSTSEIRAKLGLNEGELKNLTTYARIAHKEYCESNKDSVWANFNKTWTEVPQFEKTEVTKKLVELCEKARLFTNTKAPQSIIDSALAQRLNLTRQGWQRRQRMEYA</sequence>
<reference evidence="1 2" key="1">
    <citation type="submission" date="2017-03" db="EMBL/GenBank/DDBJ databases">
        <title>Genomes of endolithic fungi from Antarctica.</title>
        <authorList>
            <person name="Coleine C."/>
            <person name="Masonjones S."/>
            <person name="Stajich J.E."/>
        </authorList>
    </citation>
    <scope>NUCLEOTIDE SEQUENCE [LARGE SCALE GENOMIC DNA]</scope>
    <source>
        <strain evidence="1 2">CCFEE 6314</strain>
    </source>
</reference>
<evidence type="ECO:0000313" key="2">
    <source>
        <dbReference type="Proteomes" id="UP000288859"/>
    </source>
</evidence>
<dbReference type="Proteomes" id="UP000288859">
    <property type="component" value="Unassembled WGS sequence"/>
</dbReference>
<dbReference type="VEuPathDB" id="FungiDB:PV10_04509"/>